<dbReference type="InterPro" id="IPR018467">
    <property type="entry name" value="CCT_CS"/>
</dbReference>
<organism evidence="4">
    <name type="scientific">Araucaria cunninghamii</name>
    <name type="common">Hoop pine</name>
    <name type="synonym">Moreton Bay pine</name>
    <dbReference type="NCBI Taxonomy" id="56994"/>
    <lineage>
        <taxon>Eukaryota</taxon>
        <taxon>Viridiplantae</taxon>
        <taxon>Streptophyta</taxon>
        <taxon>Embryophyta</taxon>
        <taxon>Tracheophyta</taxon>
        <taxon>Spermatophyta</taxon>
        <taxon>Pinopsida</taxon>
        <taxon>Pinidae</taxon>
        <taxon>Conifers II</taxon>
        <taxon>Araucariales</taxon>
        <taxon>Araucariaceae</taxon>
        <taxon>Araucaria</taxon>
    </lineage>
</organism>
<protein>
    <recommendedName>
        <fullName evidence="3">Tify domain-containing protein</fullName>
    </recommendedName>
</protein>
<dbReference type="SMART" id="SM00979">
    <property type="entry name" value="TIFY"/>
    <property type="match status" value="1"/>
</dbReference>
<name>A0A0D6QUU5_ARACU</name>
<dbReference type="InterPro" id="IPR010399">
    <property type="entry name" value="Tify_dom"/>
</dbReference>
<comment type="similarity">
    <text evidence="1">Belongs to the TIFY/JAZ family.</text>
</comment>
<feature type="region of interest" description="Disordered" evidence="2">
    <location>
        <begin position="1"/>
        <end position="70"/>
    </location>
</feature>
<feature type="compositionally biased region" description="Low complexity" evidence="2">
    <location>
        <begin position="54"/>
        <end position="65"/>
    </location>
</feature>
<evidence type="ECO:0000313" key="4">
    <source>
        <dbReference type="EMBL" id="JAG93465.1"/>
    </source>
</evidence>
<sequence>MEMDFMGLSGNTSTQMERDWNREYPEDDSDKNLSLSLFQEAQKTNSGIGRLQQSSSSSSGRSNSSVTEEGDPVALNLGRCIDNSALRGTVVKVGNVSGSTGKLCFPAINSEKQRTLLRFPSAPKEEVHCGIESPHLNDKAKAQTATFLAAGKLPNGLAELDNQPQQHSTYFKDNVPVSNMSMQWLQWTKAAALRQQMTLKNVQEEKPVKRKIDWLVSSSVQPVPTVDAIKSSKRCSISSQKSFTFSPPSNDSAESRGFYSVANGKPNRHFGASANLSAQASHDRSSLDYSLEQAGDFLRAKSLGPPSNFKEYLASPSFKEQQTADNSCGAHLSSGPSPNQASVWCGASPSSVATVQARDASNVLGRQGSTQLTIFYGGTVNVYEDIPPEKAHTIMLLAGSVSPMSAKATDSSPQRFTMSTPLATDGHSRPATPNICSSLPNALTSMSPKGASQMCNGCVPQVHTQKSQISSQPGQSTRSSPGDGEFQTNQRDGAANGQQEPAKQSVSGTNPTVVRRALPQARKASLTRFLESRKERIVPNAPSTTKESPDPDHLSSQTEKSLSSISCFDGCPSPQQYLTSDVLDVKILSKPKSMEQLWLQKAKTRAGELKPGHELASC</sequence>
<feature type="compositionally biased region" description="Polar residues" evidence="2">
    <location>
        <begin position="408"/>
        <end position="422"/>
    </location>
</feature>
<feature type="compositionally biased region" description="Polar residues" evidence="2">
    <location>
        <begin position="32"/>
        <end position="53"/>
    </location>
</feature>
<proteinExistence type="inferred from homology"/>
<dbReference type="PANTHER" id="PTHR33077">
    <property type="entry name" value="PROTEIN TIFY 4A-RELATED-RELATED"/>
    <property type="match status" value="1"/>
</dbReference>
<dbReference type="Pfam" id="PF06200">
    <property type="entry name" value="tify"/>
    <property type="match status" value="1"/>
</dbReference>
<evidence type="ECO:0000256" key="1">
    <source>
        <dbReference type="ARBA" id="ARBA00008614"/>
    </source>
</evidence>
<dbReference type="PROSITE" id="PS51320">
    <property type="entry name" value="TIFY"/>
    <property type="match status" value="1"/>
</dbReference>
<evidence type="ECO:0000259" key="3">
    <source>
        <dbReference type="PROSITE" id="PS51320"/>
    </source>
</evidence>
<feature type="region of interest" description="Disordered" evidence="2">
    <location>
        <begin position="405"/>
        <end position="435"/>
    </location>
</feature>
<feature type="compositionally biased region" description="Polar residues" evidence="2">
    <location>
        <begin position="464"/>
        <end position="512"/>
    </location>
</feature>
<dbReference type="GO" id="GO:0031347">
    <property type="term" value="P:regulation of defense response"/>
    <property type="evidence" value="ECO:0007669"/>
    <property type="project" value="TreeGrafter"/>
</dbReference>
<dbReference type="Pfam" id="PF09425">
    <property type="entry name" value="Jas_motif"/>
    <property type="match status" value="1"/>
</dbReference>
<dbReference type="EMBL" id="GCKF01046743">
    <property type="protein sequence ID" value="JAG93465.1"/>
    <property type="molecule type" value="Transcribed_RNA"/>
</dbReference>
<dbReference type="GO" id="GO:2000022">
    <property type="term" value="P:regulation of jasmonic acid mediated signaling pathway"/>
    <property type="evidence" value="ECO:0007669"/>
    <property type="project" value="TreeGrafter"/>
</dbReference>
<evidence type="ECO:0000256" key="2">
    <source>
        <dbReference type="SAM" id="MobiDB-lite"/>
    </source>
</evidence>
<dbReference type="AlphaFoldDB" id="A0A0D6QUU5"/>
<reference evidence="4" key="1">
    <citation type="submission" date="2015-03" db="EMBL/GenBank/DDBJ databases">
        <title>A transcriptome of Araucaria cunninghamii, an australian fine timber species.</title>
        <authorList>
            <person name="Jing Yi C.J.Y."/>
            <person name="Yin San L.Y.S."/>
            <person name="Abdul Karim S.S."/>
            <person name="Wan Azmi N.N."/>
            <person name="Hercus R.R."/>
            <person name="Croft L.L."/>
        </authorList>
    </citation>
    <scope>NUCLEOTIDE SEQUENCE</scope>
    <source>
        <strain evidence="4">MI0301</strain>
        <tissue evidence="4">Leaf</tissue>
    </source>
</reference>
<dbReference type="InterPro" id="IPR040390">
    <property type="entry name" value="TIFY/JAZ"/>
</dbReference>
<dbReference type="PANTHER" id="PTHR33077:SF90">
    <property type="entry name" value="PROTEIN TIFY 7"/>
    <property type="match status" value="1"/>
</dbReference>
<feature type="region of interest" description="Disordered" evidence="2">
    <location>
        <begin position="464"/>
        <end position="560"/>
    </location>
</feature>
<feature type="domain" description="Tify" evidence="3">
    <location>
        <begin position="365"/>
        <end position="400"/>
    </location>
</feature>
<dbReference type="GO" id="GO:0005634">
    <property type="term" value="C:nucleus"/>
    <property type="evidence" value="ECO:0007669"/>
    <property type="project" value="TreeGrafter"/>
</dbReference>
<accession>A0A0D6QUU5</accession>
<dbReference type="GO" id="GO:0009611">
    <property type="term" value="P:response to wounding"/>
    <property type="evidence" value="ECO:0007669"/>
    <property type="project" value="TreeGrafter"/>
</dbReference>